<gene>
    <name evidence="2" type="ORF">B0H16DRAFT_1888079</name>
</gene>
<reference evidence="2" key="1">
    <citation type="submission" date="2023-03" db="EMBL/GenBank/DDBJ databases">
        <title>Massive genome expansion in bonnet fungi (Mycena s.s.) driven by repeated elements and novel gene families across ecological guilds.</title>
        <authorList>
            <consortium name="Lawrence Berkeley National Laboratory"/>
            <person name="Harder C.B."/>
            <person name="Miyauchi S."/>
            <person name="Viragh M."/>
            <person name="Kuo A."/>
            <person name="Thoen E."/>
            <person name="Andreopoulos B."/>
            <person name="Lu D."/>
            <person name="Skrede I."/>
            <person name="Drula E."/>
            <person name="Henrissat B."/>
            <person name="Morin E."/>
            <person name="Kohler A."/>
            <person name="Barry K."/>
            <person name="LaButti K."/>
            <person name="Morin E."/>
            <person name="Salamov A."/>
            <person name="Lipzen A."/>
            <person name="Mereny Z."/>
            <person name="Hegedus B."/>
            <person name="Baldrian P."/>
            <person name="Stursova M."/>
            <person name="Weitz H."/>
            <person name="Taylor A."/>
            <person name="Grigoriev I.V."/>
            <person name="Nagy L.G."/>
            <person name="Martin F."/>
            <person name="Kauserud H."/>
        </authorList>
    </citation>
    <scope>NUCLEOTIDE SEQUENCE</scope>
    <source>
        <strain evidence="2">CBHHK182m</strain>
    </source>
</reference>
<accession>A0AAD7IUY6</accession>
<evidence type="ECO:0000313" key="2">
    <source>
        <dbReference type="EMBL" id="KAJ7749681.1"/>
    </source>
</evidence>
<sequence>MRALALTGLLLGVATAAPVTQEKFARGEAGSGKFLEVNLAAPDSQNGDAALISPQIGDRAEDFQRRWESVPLRDPGESGCIIA</sequence>
<keyword evidence="1" id="KW-0732">Signal</keyword>
<proteinExistence type="predicted"/>
<dbReference type="EMBL" id="JARKIB010000068">
    <property type="protein sequence ID" value="KAJ7749681.1"/>
    <property type="molecule type" value="Genomic_DNA"/>
</dbReference>
<evidence type="ECO:0000256" key="1">
    <source>
        <dbReference type="SAM" id="SignalP"/>
    </source>
</evidence>
<organism evidence="2 3">
    <name type="scientific">Mycena metata</name>
    <dbReference type="NCBI Taxonomy" id="1033252"/>
    <lineage>
        <taxon>Eukaryota</taxon>
        <taxon>Fungi</taxon>
        <taxon>Dikarya</taxon>
        <taxon>Basidiomycota</taxon>
        <taxon>Agaricomycotina</taxon>
        <taxon>Agaricomycetes</taxon>
        <taxon>Agaricomycetidae</taxon>
        <taxon>Agaricales</taxon>
        <taxon>Marasmiineae</taxon>
        <taxon>Mycenaceae</taxon>
        <taxon>Mycena</taxon>
    </lineage>
</organism>
<feature type="chain" id="PRO_5041960376" evidence="1">
    <location>
        <begin position="17"/>
        <end position="83"/>
    </location>
</feature>
<protein>
    <submittedName>
        <fullName evidence="2">Uncharacterized protein</fullName>
    </submittedName>
</protein>
<comment type="caution">
    <text evidence="2">The sequence shown here is derived from an EMBL/GenBank/DDBJ whole genome shotgun (WGS) entry which is preliminary data.</text>
</comment>
<feature type="signal peptide" evidence="1">
    <location>
        <begin position="1"/>
        <end position="16"/>
    </location>
</feature>
<keyword evidence="3" id="KW-1185">Reference proteome</keyword>
<name>A0AAD7IUY6_9AGAR</name>
<evidence type="ECO:0000313" key="3">
    <source>
        <dbReference type="Proteomes" id="UP001215598"/>
    </source>
</evidence>
<dbReference type="Proteomes" id="UP001215598">
    <property type="component" value="Unassembled WGS sequence"/>
</dbReference>
<dbReference type="AlphaFoldDB" id="A0AAD7IUY6"/>